<dbReference type="Proteomes" id="UP000515512">
    <property type="component" value="Chromosome"/>
</dbReference>
<feature type="region of interest" description="Disordered" evidence="1">
    <location>
        <begin position="159"/>
        <end position="197"/>
    </location>
</feature>
<name>A0A7D6VHX6_9NOCA</name>
<sequence length="230" mass="25176">MAIGGPLATAIDTVWEGIRLRHPEVPDVVVTVASGSTGHGRAVRRGHFGPDRWQRAGVWMPELFVGAEGLASGAQEVLCTLLHEAAHGLARARGVAESSDNGRYHNKKFKALAEEMGLAVARHQRLGWSLTTVRDATAHQYRGEINLLNHAIVAHRRPEHGVADTDSAPTDPDGEGDTEFEDGQRDTRTRDRNGRPLMCHCQPPRRIRAHKKIIDAGPILCGICRDQFTS</sequence>
<organism evidence="2 3">
    <name type="scientific">Nocardia huaxiensis</name>
    <dbReference type="NCBI Taxonomy" id="2755382"/>
    <lineage>
        <taxon>Bacteria</taxon>
        <taxon>Bacillati</taxon>
        <taxon>Actinomycetota</taxon>
        <taxon>Actinomycetes</taxon>
        <taxon>Mycobacteriales</taxon>
        <taxon>Nocardiaceae</taxon>
        <taxon>Nocardia</taxon>
    </lineage>
</organism>
<protein>
    <recommendedName>
        <fullName evidence="4">SprT-like family protein</fullName>
    </recommendedName>
</protein>
<accession>A0A7D6VHX6</accession>
<proteinExistence type="predicted"/>
<reference evidence="2 3" key="1">
    <citation type="submission" date="2020-07" db="EMBL/GenBank/DDBJ databases">
        <authorList>
            <person name="Zhuang K."/>
            <person name="Ran Y."/>
        </authorList>
    </citation>
    <scope>NUCLEOTIDE SEQUENCE [LARGE SCALE GENOMIC DNA]</scope>
    <source>
        <strain evidence="2 3">WCH-YHL-001</strain>
    </source>
</reference>
<evidence type="ECO:0000313" key="2">
    <source>
        <dbReference type="EMBL" id="QLY33297.1"/>
    </source>
</evidence>
<gene>
    <name evidence="2" type="ORF">H0264_14595</name>
</gene>
<evidence type="ECO:0000256" key="1">
    <source>
        <dbReference type="SAM" id="MobiDB-lite"/>
    </source>
</evidence>
<dbReference type="KEGG" id="nhu:H0264_14595"/>
<feature type="compositionally biased region" description="Acidic residues" evidence="1">
    <location>
        <begin position="172"/>
        <end position="181"/>
    </location>
</feature>
<keyword evidence="3" id="KW-1185">Reference proteome</keyword>
<dbReference type="AlphaFoldDB" id="A0A7D6VHX6"/>
<evidence type="ECO:0000313" key="3">
    <source>
        <dbReference type="Proteomes" id="UP000515512"/>
    </source>
</evidence>
<dbReference type="EMBL" id="CP059399">
    <property type="protein sequence ID" value="QLY33297.1"/>
    <property type="molecule type" value="Genomic_DNA"/>
</dbReference>
<feature type="compositionally biased region" description="Basic and acidic residues" evidence="1">
    <location>
        <begin position="182"/>
        <end position="194"/>
    </location>
</feature>
<evidence type="ECO:0008006" key="4">
    <source>
        <dbReference type="Google" id="ProtNLM"/>
    </source>
</evidence>